<dbReference type="InterPro" id="IPR036539">
    <property type="entry name" value="Cyt_c_oxidase_su7a_sf"/>
</dbReference>
<keyword evidence="4" id="KW-0496">Mitochondrion</keyword>
<dbReference type="GO" id="GO:0045277">
    <property type="term" value="C:respiratory chain complex IV"/>
    <property type="evidence" value="ECO:0007669"/>
    <property type="project" value="InterPro"/>
</dbReference>
<comment type="subcellular location">
    <subcellularLocation>
        <location evidence="1">Mitochondrion inner membrane</location>
    </subcellularLocation>
</comment>
<proteinExistence type="inferred from homology"/>
<evidence type="ECO:0000256" key="5">
    <source>
        <dbReference type="ARBA" id="ARBA00023136"/>
    </source>
</evidence>
<organism evidence="7 8">
    <name type="scientific">Patella caerulea</name>
    <name type="common">Rayed Mediterranean limpet</name>
    <dbReference type="NCBI Taxonomy" id="87958"/>
    <lineage>
        <taxon>Eukaryota</taxon>
        <taxon>Metazoa</taxon>
        <taxon>Spiralia</taxon>
        <taxon>Lophotrochozoa</taxon>
        <taxon>Mollusca</taxon>
        <taxon>Gastropoda</taxon>
        <taxon>Patellogastropoda</taxon>
        <taxon>Patelloidea</taxon>
        <taxon>Patellidae</taxon>
        <taxon>Patella</taxon>
    </lineage>
</organism>
<dbReference type="SUPFAM" id="SSF81419">
    <property type="entry name" value="Mitochondrial cytochrome c oxidase subunit VIIa"/>
    <property type="match status" value="1"/>
</dbReference>
<evidence type="ECO:0000256" key="2">
    <source>
        <dbReference type="ARBA" id="ARBA00009331"/>
    </source>
</evidence>
<dbReference type="Gene3D" id="4.10.91.10">
    <property type="entry name" value="Cytochrome c oxidase, subunit VIIa"/>
    <property type="match status" value="1"/>
</dbReference>
<dbReference type="GO" id="GO:0005743">
    <property type="term" value="C:mitochondrial inner membrane"/>
    <property type="evidence" value="ECO:0007669"/>
    <property type="project" value="UniProtKB-SubCell"/>
</dbReference>
<evidence type="ECO:0000313" key="7">
    <source>
        <dbReference type="EMBL" id="KAK6183721.1"/>
    </source>
</evidence>
<comment type="similarity">
    <text evidence="2">Belongs to the cytochrome c oxidase VIIa family.</text>
</comment>
<evidence type="ECO:0000256" key="6">
    <source>
        <dbReference type="SAM" id="Phobius"/>
    </source>
</evidence>
<comment type="caution">
    <text evidence="7">The sequence shown here is derived from an EMBL/GenBank/DDBJ whole genome shotgun (WGS) entry which is preliminary data.</text>
</comment>
<evidence type="ECO:0000256" key="1">
    <source>
        <dbReference type="ARBA" id="ARBA00004273"/>
    </source>
</evidence>
<dbReference type="Proteomes" id="UP001347796">
    <property type="component" value="Unassembled WGS sequence"/>
</dbReference>
<keyword evidence="8" id="KW-1185">Reference proteome</keyword>
<evidence type="ECO:0000256" key="4">
    <source>
        <dbReference type="ARBA" id="ARBA00023128"/>
    </source>
</evidence>
<protein>
    <submittedName>
        <fullName evidence="7">Uncharacterized protein</fullName>
    </submittedName>
</protein>
<keyword evidence="6" id="KW-0812">Transmembrane</keyword>
<name>A0AAN8JTR3_PATCE</name>
<keyword evidence="3" id="KW-0999">Mitochondrion inner membrane</keyword>
<evidence type="ECO:0000313" key="8">
    <source>
        <dbReference type="Proteomes" id="UP001347796"/>
    </source>
</evidence>
<feature type="transmembrane region" description="Helical" evidence="6">
    <location>
        <begin position="62"/>
        <end position="83"/>
    </location>
</feature>
<dbReference type="AlphaFoldDB" id="A0AAN8JTR3"/>
<evidence type="ECO:0000256" key="3">
    <source>
        <dbReference type="ARBA" id="ARBA00022792"/>
    </source>
</evidence>
<gene>
    <name evidence="7" type="ORF">SNE40_011146</name>
</gene>
<accession>A0AAN8JTR3</accession>
<keyword evidence="5 6" id="KW-0472">Membrane</keyword>
<dbReference type="EMBL" id="JAZGQO010000007">
    <property type="protein sequence ID" value="KAK6183721.1"/>
    <property type="molecule type" value="Genomic_DNA"/>
</dbReference>
<reference evidence="7 8" key="1">
    <citation type="submission" date="2024-01" db="EMBL/GenBank/DDBJ databases">
        <title>The genome of the rayed Mediterranean limpet Patella caerulea (Linnaeus, 1758).</title>
        <authorList>
            <person name="Anh-Thu Weber A."/>
            <person name="Halstead-Nussloch G."/>
        </authorList>
    </citation>
    <scope>NUCLEOTIDE SEQUENCE [LARGE SCALE GENOMIC DNA]</scope>
    <source>
        <strain evidence="7">AATW-2023a</strain>
        <tissue evidence="7">Whole specimen</tissue>
    </source>
</reference>
<keyword evidence="6" id="KW-1133">Transmembrane helix</keyword>
<dbReference type="GO" id="GO:0006123">
    <property type="term" value="P:mitochondrial electron transport, cytochrome c to oxygen"/>
    <property type="evidence" value="ECO:0007669"/>
    <property type="project" value="InterPro"/>
</dbReference>
<sequence length="91" mass="10058">MRGLPQLQLIARRGLATKAVKAKPAGVYPAAEGYKHIQQLQNVFTKEDGLLVWQKRGATDTVMYNISMGIMLLGCIPAALVIYKLSFPQKK</sequence>